<dbReference type="InterPro" id="IPR002634">
    <property type="entry name" value="BolA"/>
</dbReference>
<proteinExistence type="inferred from homology"/>
<reference evidence="2 3" key="1">
    <citation type="submission" date="2018-10" db="EMBL/GenBank/DDBJ databases">
        <authorList>
            <person name="Chen W.-M."/>
        </authorList>
    </citation>
    <scope>NUCLEOTIDE SEQUENCE [LARGE SCALE GENOMIC DNA]</scope>
    <source>
        <strain evidence="2 3">H-5</strain>
    </source>
</reference>
<keyword evidence="3" id="KW-1185">Reference proteome</keyword>
<dbReference type="PIRSF" id="PIRSF003113">
    <property type="entry name" value="BolA"/>
    <property type="match status" value="1"/>
</dbReference>
<organism evidence="2 3">
    <name type="scientific">Pseudomethylobacillus aquaticus</name>
    <dbReference type="NCBI Taxonomy" id="2676064"/>
    <lineage>
        <taxon>Bacteria</taxon>
        <taxon>Pseudomonadati</taxon>
        <taxon>Pseudomonadota</taxon>
        <taxon>Betaproteobacteria</taxon>
        <taxon>Nitrosomonadales</taxon>
        <taxon>Methylophilaceae</taxon>
        <taxon>Pseudomethylobacillus</taxon>
    </lineage>
</organism>
<protein>
    <submittedName>
        <fullName evidence="2">BolA family transcriptional regulator</fullName>
    </submittedName>
</protein>
<dbReference type="GO" id="GO:0016226">
    <property type="term" value="P:iron-sulfur cluster assembly"/>
    <property type="evidence" value="ECO:0007669"/>
    <property type="project" value="TreeGrafter"/>
</dbReference>
<comment type="similarity">
    <text evidence="1">Belongs to the BolA/IbaG family.</text>
</comment>
<dbReference type="PANTHER" id="PTHR46230:SF7">
    <property type="entry name" value="BOLA-LIKE PROTEIN 1"/>
    <property type="match status" value="1"/>
</dbReference>
<sequence>MNLTEEIHARLQSLHPSHLEIRDDSALHAGHAGNNGGGHFQLTMVSPAFTGKPTLARHRLVYQLLADLMPHRIHALSMQVYASDEAFKHQALAI</sequence>
<gene>
    <name evidence="2" type="ORF">ED236_02935</name>
</gene>
<dbReference type="PANTHER" id="PTHR46230">
    <property type="match status" value="1"/>
</dbReference>
<dbReference type="RefSeq" id="WP_123236415.1">
    <property type="nucleotide sequence ID" value="NZ_RJVP01000001.1"/>
</dbReference>
<accession>A0A3N0V6T3</accession>
<evidence type="ECO:0000313" key="3">
    <source>
        <dbReference type="Proteomes" id="UP000275137"/>
    </source>
</evidence>
<evidence type="ECO:0000256" key="1">
    <source>
        <dbReference type="RuleBase" id="RU003860"/>
    </source>
</evidence>
<comment type="caution">
    <text evidence="2">The sequence shown here is derived from an EMBL/GenBank/DDBJ whole genome shotgun (WGS) entry which is preliminary data.</text>
</comment>
<dbReference type="Gene3D" id="3.30.300.90">
    <property type="entry name" value="BolA-like"/>
    <property type="match status" value="1"/>
</dbReference>
<dbReference type="Pfam" id="PF01722">
    <property type="entry name" value="BolA"/>
    <property type="match status" value="1"/>
</dbReference>
<name>A0A3N0V6T3_9PROT</name>
<dbReference type="InterPro" id="IPR036065">
    <property type="entry name" value="BolA-like_sf"/>
</dbReference>
<dbReference type="AlphaFoldDB" id="A0A3N0V6T3"/>
<evidence type="ECO:0000313" key="2">
    <source>
        <dbReference type="EMBL" id="ROH88423.1"/>
    </source>
</evidence>
<dbReference type="EMBL" id="RJVP01000001">
    <property type="protein sequence ID" value="ROH88423.1"/>
    <property type="molecule type" value="Genomic_DNA"/>
</dbReference>
<dbReference type="SUPFAM" id="SSF82657">
    <property type="entry name" value="BolA-like"/>
    <property type="match status" value="1"/>
</dbReference>
<dbReference type="Proteomes" id="UP000275137">
    <property type="component" value="Unassembled WGS sequence"/>
</dbReference>